<dbReference type="GO" id="GO:0042597">
    <property type="term" value="C:periplasmic space"/>
    <property type="evidence" value="ECO:0007669"/>
    <property type="project" value="UniProtKB-SubCell"/>
</dbReference>
<feature type="chain" id="PRO_5013234071" description="Copper resistance protein C" evidence="6">
    <location>
        <begin position="22"/>
        <end position="136"/>
    </location>
</feature>
<keyword evidence="2 5" id="KW-0479">Metal-binding</keyword>
<comment type="function">
    <text evidence="5">Involved in copper resistance.</text>
</comment>
<proteinExistence type="inferred from homology"/>
<evidence type="ECO:0000256" key="2">
    <source>
        <dbReference type="ARBA" id="ARBA00022723"/>
    </source>
</evidence>
<dbReference type="KEGG" id="cber:B5D82_07810"/>
<dbReference type="SUPFAM" id="SSF81296">
    <property type="entry name" value="E set domains"/>
    <property type="match status" value="1"/>
</dbReference>
<dbReference type="Gene3D" id="2.60.40.1220">
    <property type="match status" value="1"/>
</dbReference>
<dbReference type="GO" id="GO:0006825">
    <property type="term" value="P:copper ion transport"/>
    <property type="evidence" value="ECO:0007669"/>
    <property type="project" value="InterPro"/>
</dbReference>
<keyword evidence="4 5" id="KW-0186">Copper</keyword>
<feature type="signal peptide" evidence="6">
    <location>
        <begin position="1"/>
        <end position="21"/>
    </location>
</feature>
<gene>
    <name evidence="8" type="ORF">B5D82_07810</name>
</gene>
<dbReference type="InterPro" id="IPR007348">
    <property type="entry name" value="CopC_dom"/>
</dbReference>
<evidence type="ECO:0000256" key="3">
    <source>
        <dbReference type="ARBA" id="ARBA00022729"/>
    </source>
</evidence>
<evidence type="ECO:0000256" key="1">
    <source>
        <dbReference type="ARBA" id="ARBA00004196"/>
    </source>
</evidence>
<evidence type="ECO:0000256" key="5">
    <source>
        <dbReference type="RuleBase" id="RU369037"/>
    </source>
</evidence>
<evidence type="ECO:0000313" key="9">
    <source>
        <dbReference type="Proteomes" id="UP000202259"/>
    </source>
</evidence>
<dbReference type="EMBL" id="CP020465">
    <property type="protein sequence ID" value="ASP47667.1"/>
    <property type="molecule type" value="Genomic_DNA"/>
</dbReference>
<dbReference type="Pfam" id="PF04234">
    <property type="entry name" value="CopC"/>
    <property type="match status" value="1"/>
</dbReference>
<organism evidence="8 9">
    <name type="scientific">Cognaticolwellia beringensis</name>
    <dbReference type="NCBI Taxonomy" id="1967665"/>
    <lineage>
        <taxon>Bacteria</taxon>
        <taxon>Pseudomonadati</taxon>
        <taxon>Pseudomonadota</taxon>
        <taxon>Gammaproteobacteria</taxon>
        <taxon>Alteromonadales</taxon>
        <taxon>Colwelliaceae</taxon>
        <taxon>Cognaticolwellia</taxon>
    </lineage>
</organism>
<dbReference type="GO" id="GO:0046688">
    <property type="term" value="P:response to copper ion"/>
    <property type="evidence" value="ECO:0007669"/>
    <property type="project" value="UniProtKB-UniRule"/>
</dbReference>
<dbReference type="GO" id="GO:0005886">
    <property type="term" value="C:plasma membrane"/>
    <property type="evidence" value="ECO:0007669"/>
    <property type="project" value="TreeGrafter"/>
</dbReference>
<dbReference type="InterPro" id="IPR032694">
    <property type="entry name" value="CopC/D"/>
</dbReference>
<reference evidence="8 9" key="1">
    <citation type="submission" date="2017-08" db="EMBL/GenBank/DDBJ databases">
        <title>Complete genome of Colwellia sp. NB097-1, a psychrophile bacterium ioslated from Bering Sea.</title>
        <authorList>
            <person name="Chen X."/>
        </authorList>
    </citation>
    <scope>NUCLEOTIDE SEQUENCE [LARGE SCALE GENOMIC DNA]</scope>
    <source>
        <strain evidence="8 9">NB097-1</strain>
    </source>
</reference>
<protein>
    <recommendedName>
        <fullName evidence="5">Copper resistance protein C</fullName>
    </recommendedName>
</protein>
<evidence type="ECO:0000256" key="4">
    <source>
        <dbReference type="ARBA" id="ARBA00023008"/>
    </source>
</evidence>
<evidence type="ECO:0000256" key="6">
    <source>
        <dbReference type="SAM" id="SignalP"/>
    </source>
</evidence>
<dbReference type="GO" id="GO:0030313">
    <property type="term" value="C:cell envelope"/>
    <property type="evidence" value="ECO:0007669"/>
    <property type="project" value="UniProtKB-SubCell"/>
</dbReference>
<dbReference type="AlphaFoldDB" id="A0A222G6Z4"/>
<accession>A0A222G6Z4</accession>
<dbReference type="OrthoDB" id="5568545at2"/>
<dbReference type="GO" id="GO:0005507">
    <property type="term" value="F:copper ion binding"/>
    <property type="evidence" value="ECO:0007669"/>
    <property type="project" value="UniProtKB-UniRule"/>
</dbReference>
<keyword evidence="5" id="KW-0574">Periplasm</keyword>
<dbReference type="PANTHER" id="PTHR34820">
    <property type="entry name" value="INNER MEMBRANE PROTEIN YEBZ"/>
    <property type="match status" value="1"/>
</dbReference>
<sequence length="136" mass="14809">MKFFNTVAAFLSLTLAFSASAHISLTESAPANEAMLMQSPEQLSLTFSGEVRLAKVVLTDADNQPVDFSFKPSSKPNMAFSWPLPTLSKGKYTAKWIALGGDGHKMTGTFNFMVGDHGAHDEMKKEMSSSHSQHSH</sequence>
<dbReference type="PANTHER" id="PTHR34820:SF4">
    <property type="entry name" value="INNER MEMBRANE PROTEIN YEBZ"/>
    <property type="match status" value="1"/>
</dbReference>
<name>A0A222G6Z4_9GAMM</name>
<dbReference type="RefSeq" id="WP_081150530.1">
    <property type="nucleotide sequence ID" value="NZ_CP020465.1"/>
</dbReference>
<comment type="subcellular location">
    <subcellularLocation>
        <location evidence="1">Cell envelope</location>
    </subcellularLocation>
    <subcellularLocation>
        <location evidence="5">Periplasm</location>
    </subcellularLocation>
</comment>
<evidence type="ECO:0000259" key="7">
    <source>
        <dbReference type="Pfam" id="PF04234"/>
    </source>
</evidence>
<keyword evidence="3 5" id="KW-0732">Signal</keyword>
<keyword evidence="9" id="KW-1185">Reference proteome</keyword>
<comment type="similarity">
    <text evidence="5">Belongs to the CopC family.</text>
</comment>
<dbReference type="InterPro" id="IPR014755">
    <property type="entry name" value="Cu-Rt/internalin_Ig-like"/>
</dbReference>
<dbReference type="InterPro" id="IPR014756">
    <property type="entry name" value="Ig_E-set"/>
</dbReference>
<feature type="domain" description="CopC" evidence="7">
    <location>
        <begin position="22"/>
        <end position="114"/>
    </location>
</feature>
<dbReference type="Proteomes" id="UP000202259">
    <property type="component" value="Chromosome"/>
</dbReference>
<evidence type="ECO:0000313" key="8">
    <source>
        <dbReference type="EMBL" id="ASP47667.1"/>
    </source>
</evidence>